<comment type="subcellular location">
    <subcellularLocation>
        <location evidence="3">Chromosome</location>
    </subcellularLocation>
    <subcellularLocation>
        <location evidence="2 16">Nucleus</location>
    </subcellularLocation>
</comment>
<evidence type="ECO:0000259" key="20">
    <source>
        <dbReference type="SMART" id="SM01347"/>
    </source>
</evidence>
<keyword evidence="14 16" id="KW-0539">Nucleus</keyword>
<evidence type="ECO:0000256" key="14">
    <source>
        <dbReference type="ARBA" id="ARBA00023242"/>
    </source>
</evidence>
<dbReference type="Pfam" id="PF04152">
    <property type="entry name" value="Mre11_DNA_bind"/>
    <property type="match status" value="1"/>
</dbReference>
<dbReference type="GO" id="GO:0000723">
    <property type="term" value="P:telomere maintenance"/>
    <property type="evidence" value="ECO:0007669"/>
    <property type="project" value="TreeGrafter"/>
</dbReference>
<feature type="domain" description="Mre11 DNA-binding" evidence="20">
    <location>
        <begin position="293"/>
        <end position="458"/>
    </location>
</feature>
<dbReference type="GO" id="GO:0000014">
    <property type="term" value="F:single-stranded DNA endodeoxyribonuclease activity"/>
    <property type="evidence" value="ECO:0007669"/>
    <property type="project" value="TreeGrafter"/>
</dbReference>
<dbReference type="GO" id="GO:0097552">
    <property type="term" value="P:mitochondrial double-strand break repair via homologous recombination"/>
    <property type="evidence" value="ECO:0007669"/>
    <property type="project" value="TreeGrafter"/>
</dbReference>
<evidence type="ECO:0000256" key="1">
    <source>
        <dbReference type="ARBA" id="ARBA00001936"/>
    </source>
</evidence>
<evidence type="ECO:0000256" key="5">
    <source>
        <dbReference type="ARBA" id="ARBA00022454"/>
    </source>
</evidence>
<dbReference type="InterPro" id="IPR041796">
    <property type="entry name" value="Mre11_N"/>
</dbReference>
<dbReference type="GO" id="GO:0030870">
    <property type="term" value="C:Mre11 complex"/>
    <property type="evidence" value="ECO:0007669"/>
    <property type="project" value="UniProtKB-UniRule"/>
</dbReference>
<evidence type="ECO:0000256" key="13">
    <source>
        <dbReference type="ARBA" id="ARBA00023211"/>
    </source>
</evidence>
<feature type="region of interest" description="Disordered" evidence="19">
    <location>
        <begin position="521"/>
        <end position="608"/>
    </location>
</feature>
<keyword evidence="10 16" id="KW-0378">Hydrolase</keyword>
<gene>
    <name evidence="21" type="ORF">LSTR_LSTR004280</name>
</gene>
<keyword evidence="12 16" id="KW-0234">DNA repair</keyword>
<keyword evidence="6 16" id="KW-0540">Nuclease</keyword>
<evidence type="ECO:0000256" key="3">
    <source>
        <dbReference type="ARBA" id="ARBA00004286"/>
    </source>
</evidence>
<evidence type="ECO:0000256" key="16">
    <source>
        <dbReference type="PIRNR" id="PIRNR000882"/>
    </source>
</evidence>
<dbReference type="PANTHER" id="PTHR10139:SF1">
    <property type="entry name" value="DOUBLE-STRAND BREAK REPAIR PROTEIN MRE11"/>
    <property type="match status" value="1"/>
</dbReference>
<feature type="compositionally biased region" description="Gly residues" evidence="19">
    <location>
        <begin position="558"/>
        <end position="567"/>
    </location>
</feature>
<dbReference type="SMART" id="SM01347">
    <property type="entry name" value="Mre11_DNA_bind"/>
    <property type="match status" value="1"/>
</dbReference>
<dbReference type="InParanoid" id="A0A482WH73"/>
<dbReference type="Gene3D" id="3.60.21.10">
    <property type="match status" value="1"/>
</dbReference>
<dbReference type="GO" id="GO:0031573">
    <property type="term" value="P:mitotic intra-S DNA damage checkpoint signaling"/>
    <property type="evidence" value="ECO:0007669"/>
    <property type="project" value="TreeGrafter"/>
</dbReference>
<comment type="function">
    <text evidence="16">Core component of the MRN complex, which plays a central role in double-strand break (DSB) repair, DNA recombination, maintenance of telomere integrity and meiosis. The MRN complex is involved in the repair of DNA double-strand breaks (DSBs) via homologous recombination (HR), an error-free mechanism which primarily occurs during S and G2 phases. The complex (1) mediates the end resection of damaged DNA, which generates proper single-stranded DNA, a key initial steps in HR, and is (2) required for the recruitment of other repair factors and efficient activation of ATM and ATR upon DNA damage. Within the MRN complex, MRE11 possesses both single-strand endonuclease activity and double-strand-specific 3'-5' exonuclease activity. MRE11 first endonucleolytically cleaves the 5' strand at DNA DSB ends to prevent non-homologous end joining (NHEJ) and licence HR. It then generates a single-stranded DNA gap via 3' to 5' exonucleolytic degradation, which is required for single-strand invasion and recombination.</text>
</comment>
<dbReference type="CDD" id="cd00840">
    <property type="entry name" value="MPP_Mre11_N"/>
    <property type="match status" value="1"/>
</dbReference>
<dbReference type="GO" id="GO:0008296">
    <property type="term" value="F:3'-5'-DNA exonuclease activity"/>
    <property type="evidence" value="ECO:0007669"/>
    <property type="project" value="InterPro"/>
</dbReference>
<dbReference type="InterPro" id="IPR007281">
    <property type="entry name" value="Mre11_DNA-bd"/>
</dbReference>
<evidence type="ECO:0000256" key="15">
    <source>
        <dbReference type="ARBA" id="ARBA00023254"/>
    </source>
</evidence>
<evidence type="ECO:0000313" key="22">
    <source>
        <dbReference type="Proteomes" id="UP000291343"/>
    </source>
</evidence>
<comment type="cofactor">
    <cofactor evidence="1 16">
        <name>Mn(2+)</name>
        <dbReference type="ChEBI" id="CHEBI:29035"/>
    </cofactor>
</comment>
<dbReference type="OrthoDB" id="30417at2759"/>
<name>A0A482WH73_LAOST</name>
<dbReference type="FunFam" id="3.60.21.10:FF:000011">
    <property type="entry name" value="Double-strand break repair protein"/>
    <property type="match status" value="1"/>
</dbReference>
<keyword evidence="9 16" id="KW-0227">DNA damage</keyword>
<evidence type="ECO:0000256" key="19">
    <source>
        <dbReference type="SAM" id="MobiDB-lite"/>
    </source>
</evidence>
<dbReference type="PIRSF" id="PIRSF000882">
    <property type="entry name" value="DSB_repair_MRE11"/>
    <property type="match status" value="1"/>
</dbReference>
<dbReference type="InterPro" id="IPR004843">
    <property type="entry name" value="Calcineurin-like_PHP"/>
</dbReference>
<dbReference type="STRING" id="195883.A0A482WH73"/>
<dbReference type="AlphaFoldDB" id="A0A482WH73"/>
<dbReference type="GO" id="GO:0007095">
    <property type="term" value="P:mitotic G2 DNA damage checkpoint signaling"/>
    <property type="evidence" value="ECO:0007669"/>
    <property type="project" value="TreeGrafter"/>
</dbReference>
<dbReference type="NCBIfam" id="TIGR00583">
    <property type="entry name" value="mre11"/>
    <property type="match status" value="1"/>
</dbReference>
<reference evidence="21 22" key="1">
    <citation type="journal article" date="2017" name="Gigascience">
        <title>Genome sequence of the small brown planthopper, Laodelphax striatellus.</title>
        <authorList>
            <person name="Zhu J."/>
            <person name="Jiang F."/>
            <person name="Wang X."/>
            <person name="Yang P."/>
            <person name="Bao Y."/>
            <person name="Zhao W."/>
            <person name="Wang W."/>
            <person name="Lu H."/>
            <person name="Wang Q."/>
            <person name="Cui N."/>
            <person name="Li J."/>
            <person name="Chen X."/>
            <person name="Luo L."/>
            <person name="Yu J."/>
            <person name="Kang L."/>
            <person name="Cui F."/>
        </authorList>
    </citation>
    <scope>NUCLEOTIDE SEQUENCE [LARGE SCALE GENOMIC DNA]</scope>
    <source>
        <strain evidence="21">Lst14</strain>
    </source>
</reference>
<keyword evidence="5" id="KW-0158">Chromosome</keyword>
<evidence type="ECO:0000256" key="8">
    <source>
        <dbReference type="ARBA" id="ARBA00022759"/>
    </source>
</evidence>
<evidence type="ECO:0000256" key="9">
    <source>
        <dbReference type="ARBA" id="ARBA00022763"/>
    </source>
</evidence>
<evidence type="ECO:0000256" key="7">
    <source>
        <dbReference type="ARBA" id="ARBA00022723"/>
    </source>
</evidence>
<evidence type="ECO:0000256" key="10">
    <source>
        <dbReference type="ARBA" id="ARBA00022801"/>
    </source>
</evidence>
<dbReference type="GO" id="GO:0000724">
    <property type="term" value="P:double-strand break repair via homologous recombination"/>
    <property type="evidence" value="ECO:0007669"/>
    <property type="project" value="TreeGrafter"/>
</dbReference>
<feature type="active site" description="Proton donor" evidence="17">
    <location>
        <position position="128"/>
    </location>
</feature>
<dbReference type="Gene3D" id="3.30.110.110">
    <property type="entry name" value="Mre11, capping domain"/>
    <property type="match status" value="1"/>
</dbReference>
<dbReference type="GO" id="GO:0042138">
    <property type="term" value="P:meiotic DNA double-strand break formation"/>
    <property type="evidence" value="ECO:0007669"/>
    <property type="project" value="TreeGrafter"/>
</dbReference>
<dbReference type="SUPFAM" id="SSF56300">
    <property type="entry name" value="Metallo-dependent phosphatases"/>
    <property type="match status" value="1"/>
</dbReference>
<evidence type="ECO:0000256" key="11">
    <source>
        <dbReference type="ARBA" id="ARBA00022839"/>
    </source>
</evidence>
<accession>A0A482WH73</accession>
<feature type="compositionally biased region" description="Acidic residues" evidence="19">
    <location>
        <begin position="531"/>
        <end position="541"/>
    </location>
</feature>
<dbReference type="InterPro" id="IPR038487">
    <property type="entry name" value="Mre11_capping_dom"/>
</dbReference>
<sequence>MDETEVSPNDVLNILVASDIHLGYEEKDSIRGKDSFQAFEEILSLAKDREVDFLLLGGDLFHDAKPSQNCLYHAMELLRRYCLGDSPVKIQFLSDQSKNFEHCLYPEVNYENENINIAIPVFSIHGNHDDPTGLGFLSSMDLLSVTGLINYFGKWTDLTQVEITPLLLQKGKTKLALYGLSYIKDDRLCRLFRDRKVKFLRPEENIDDWFNIFVTHQNRADRGINKCIKETVLPSFLDVVIWGHEHDCRIQPEQNPTTGFHVIQPGSPIATSLCEGESIPKHVGILKVYKKKFELEAIKLRTVRPFVMETIVLSKTNIPYVSNKASEAVQQFLTEKVNSLVQKANSQRSGDPKQPKLPLIRLRVEYNDEMQTFNHLRFGQTFREIIANPKDLILLKREASRKGKEYETDFDRDGMSEFLERSEDIGKKAEVIVESYFENKEPLKILNTKALAEAVNSFINKNDIEAVATIILSQEKVAKKYLMENVNDLDSIADAIDGYRAVQTASQGDVIEETRRILEENRGAFRPAANQDDDNSDDDTEMISPPPKTRGRGRGSRGGRGPGSRGGRGSRARGAKAKPHDNGDLSFASASTRSSSRKRTFIDSDDSD</sequence>
<keyword evidence="8 16" id="KW-0255">Endonuclease</keyword>
<dbReference type="Proteomes" id="UP000291343">
    <property type="component" value="Unassembled WGS sequence"/>
</dbReference>
<comment type="similarity">
    <text evidence="4 16 18">Belongs to the MRE11/RAD32 family.</text>
</comment>
<comment type="caution">
    <text evidence="21">The sequence shown here is derived from an EMBL/GenBank/DDBJ whole genome shotgun (WGS) entry which is preliminary data.</text>
</comment>
<dbReference type="GO" id="GO:0035861">
    <property type="term" value="C:site of double-strand break"/>
    <property type="evidence" value="ECO:0007669"/>
    <property type="project" value="TreeGrafter"/>
</dbReference>
<proteinExistence type="inferred from homology"/>
<evidence type="ECO:0000313" key="21">
    <source>
        <dbReference type="EMBL" id="RZF32889.1"/>
    </source>
</evidence>
<dbReference type="InterPro" id="IPR003701">
    <property type="entry name" value="Mre11"/>
</dbReference>
<evidence type="ECO:0000256" key="12">
    <source>
        <dbReference type="ARBA" id="ARBA00023204"/>
    </source>
</evidence>
<evidence type="ECO:0000256" key="6">
    <source>
        <dbReference type="ARBA" id="ARBA00022722"/>
    </source>
</evidence>
<evidence type="ECO:0000256" key="18">
    <source>
        <dbReference type="RuleBase" id="RU003447"/>
    </source>
</evidence>
<keyword evidence="15 16" id="KW-0469">Meiosis</keyword>
<dbReference type="SMR" id="A0A482WH73"/>
<dbReference type="EMBL" id="QKKF02035739">
    <property type="protein sequence ID" value="RZF32889.1"/>
    <property type="molecule type" value="Genomic_DNA"/>
</dbReference>
<organism evidence="21 22">
    <name type="scientific">Laodelphax striatellus</name>
    <name type="common">Small brown planthopper</name>
    <name type="synonym">Delphax striatella</name>
    <dbReference type="NCBI Taxonomy" id="195883"/>
    <lineage>
        <taxon>Eukaryota</taxon>
        <taxon>Metazoa</taxon>
        <taxon>Ecdysozoa</taxon>
        <taxon>Arthropoda</taxon>
        <taxon>Hexapoda</taxon>
        <taxon>Insecta</taxon>
        <taxon>Pterygota</taxon>
        <taxon>Neoptera</taxon>
        <taxon>Paraneoptera</taxon>
        <taxon>Hemiptera</taxon>
        <taxon>Auchenorrhyncha</taxon>
        <taxon>Fulgoroidea</taxon>
        <taxon>Delphacidae</taxon>
        <taxon>Criomorphinae</taxon>
        <taxon>Laodelphax</taxon>
    </lineage>
</organism>
<protein>
    <recommendedName>
        <fullName evidence="16">Double-strand break repair protein</fullName>
    </recommendedName>
</protein>
<dbReference type="GO" id="GO:0030145">
    <property type="term" value="F:manganese ion binding"/>
    <property type="evidence" value="ECO:0007669"/>
    <property type="project" value="UniProtKB-UniRule"/>
</dbReference>
<evidence type="ECO:0000256" key="4">
    <source>
        <dbReference type="ARBA" id="ARBA00009028"/>
    </source>
</evidence>
<dbReference type="PANTHER" id="PTHR10139">
    <property type="entry name" value="DOUBLE-STRAND BREAK REPAIR PROTEIN MRE11"/>
    <property type="match status" value="1"/>
</dbReference>
<feature type="compositionally biased region" description="Basic residues" evidence="19">
    <location>
        <begin position="568"/>
        <end position="577"/>
    </location>
</feature>
<evidence type="ECO:0000256" key="2">
    <source>
        <dbReference type="ARBA" id="ARBA00004123"/>
    </source>
</evidence>
<keyword evidence="13 16" id="KW-0464">Manganese</keyword>
<keyword evidence="22" id="KW-1185">Reference proteome</keyword>
<dbReference type="FunCoup" id="A0A482WH73">
    <property type="interactions" value="1684"/>
</dbReference>
<keyword evidence="11 16" id="KW-0269">Exonuclease</keyword>
<dbReference type="InterPro" id="IPR029052">
    <property type="entry name" value="Metallo-depent_PP-like"/>
</dbReference>
<dbReference type="Pfam" id="PF00149">
    <property type="entry name" value="Metallophos"/>
    <property type="match status" value="1"/>
</dbReference>
<keyword evidence="7" id="KW-0479">Metal-binding</keyword>
<evidence type="ECO:0000256" key="17">
    <source>
        <dbReference type="PIRSR" id="PIRSR000882-1"/>
    </source>
</evidence>
<dbReference type="GO" id="GO:0006303">
    <property type="term" value="P:double-strand break repair via nonhomologous end joining"/>
    <property type="evidence" value="ECO:0007669"/>
    <property type="project" value="TreeGrafter"/>
</dbReference>